<dbReference type="AlphaFoldDB" id="A0ABD3Y729"/>
<sequence length="323" mass="36520">MESTLELSDVFGALGIVVSVLFGAWGIYLALKSAKNKASLSFVYEQVIGLFDDVTSKIPNLSITYKENQIDSKVILINGYLANDGGKDISPSMIEKKLTAILPDNWKWLECKVLSKPNDLNITSNVVSENELCFDFGLFRKGESFSFQALFSIDGDINDKKTKALIDNISWNHRIADLGKVKFIDLPYAKKTLRGYILPVAISLAYMGFSFYMLLSGMFERPIINYMAPINGEYVEVKFKPELDGNAELEVIETEHIETVNLEKYFKTTKIYPKISVPKGSVYAKYILFSLMFLSSFLMLYVAFEKDIKKRSIRKLITASNKT</sequence>
<feature type="transmembrane region" description="Helical" evidence="1">
    <location>
        <begin position="196"/>
        <end position="215"/>
    </location>
</feature>
<keyword evidence="1" id="KW-0812">Transmembrane</keyword>
<keyword evidence="1" id="KW-1133">Transmembrane helix</keyword>
<feature type="transmembrane region" description="Helical" evidence="1">
    <location>
        <begin position="12"/>
        <end position="31"/>
    </location>
</feature>
<reference evidence="2 3" key="1">
    <citation type="submission" date="2014-04" db="EMBL/GenBank/DDBJ databases">
        <title>Pseudoalteromonas galatheae sp. nov., isolated from a deep-sea polychaete near Canal Concepcion, Chile.</title>
        <authorList>
            <person name="Machado H.R."/>
            <person name="Gram L."/>
            <person name="Vynne N.G."/>
        </authorList>
    </citation>
    <scope>NUCLEOTIDE SEQUENCE [LARGE SCALE GENOMIC DNA]</scope>
    <source>
        <strain evidence="2 3">KMM216</strain>
    </source>
</reference>
<name>A0ABD3Y729_9GAMM</name>
<feature type="transmembrane region" description="Helical" evidence="1">
    <location>
        <begin position="283"/>
        <end position="304"/>
    </location>
</feature>
<keyword evidence="1" id="KW-0472">Membrane</keyword>
<gene>
    <name evidence="2" type="ORF">DC53_14205</name>
</gene>
<dbReference type="Proteomes" id="UP000027154">
    <property type="component" value="Unassembled WGS sequence"/>
</dbReference>
<evidence type="ECO:0000256" key="1">
    <source>
        <dbReference type="SAM" id="Phobius"/>
    </source>
</evidence>
<organism evidence="2 3">
    <name type="scientific">Pseudoalteromonas fuliginea</name>
    <dbReference type="NCBI Taxonomy" id="1872678"/>
    <lineage>
        <taxon>Bacteria</taxon>
        <taxon>Pseudomonadati</taxon>
        <taxon>Pseudomonadota</taxon>
        <taxon>Gammaproteobacteria</taxon>
        <taxon>Alteromonadales</taxon>
        <taxon>Pseudoalteromonadaceae</taxon>
        <taxon>Pseudoalteromonas</taxon>
    </lineage>
</organism>
<proteinExistence type="predicted"/>
<protein>
    <submittedName>
        <fullName evidence="2">Uncharacterized protein</fullName>
    </submittedName>
</protein>
<accession>A0ABD3Y729</accession>
<dbReference type="EMBL" id="JJNZ01000048">
    <property type="protein sequence ID" value="KDC50054.1"/>
    <property type="molecule type" value="Genomic_DNA"/>
</dbReference>
<comment type="caution">
    <text evidence="2">The sequence shown here is derived from an EMBL/GenBank/DDBJ whole genome shotgun (WGS) entry which is preliminary data.</text>
</comment>
<evidence type="ECO:0000313" key="2">
    <source>
        <dbReference type="EMBL" id="KDC50054.1"/>
    </source>
</evidence>
<evidence type="ECO:0000313" key="3">
    <source>
        <dbReference type="Proteomes" id="UP000027154"/>
    </source>
</evidence>